<feature type="transmembrane region" description="Helical" evidence="10">
    <location>
        <begin position="48"/>
        <end position="75"/>
    </location>
</feature>
<dbReference type="AlphaFoldDB" id="A0AAD5T0S2"/>
<dbReference type="PROSITE" id="PS50893">
    <property type="entry name" value="ABC_TRANSPORTER_2"/>
    <property type="match status" value="1"/>
</dbReference>
<proteinExistence type="inferred from homology"/>
<keyword evidence="6 10" id="KW-1133">Transmembrane helix</keyword>
<dbReference type="InterPro" id="IPR017871">
    <property type="entry name" value="ABC_transporter-like_CS"/>
</dbReference>
<evidence type="ECO:0000256" key="7">
    <source>
        <dbReference type="ARBA" id="ARBA00023136"/>
    </source>
</evidence>
<feature type="transmembrane region" description="Helical" evidence="10">
    <location>
        <begin position="95"/>
        <end position="120"/>
    </location>
</feature>
<keyword evidence="3 10" id="KW-0812">Transmembrane</keyword>
<dbReference type="Gene3D" id="3.40.50.300">
    <property type="entry name" value="P-loop containing nucleotide triphosphate hydrolases"/>
    <property type="match status" value="1"/>
</dbReference>
<comment type="subcellular location">
    <subcellularLocation>
        <location evidence="1">Membrane</location>
        <topology evidence="1">Multi-pass membrane protein</topology>
    </subcellularLocation>
</comment>
<keyword evidence="4" id="KW-0547">Nucleotide-binding</keyword>
<dbReference type="PANTHER" id="PTHR24221">
    <property type="entry name" value="ATP-BINDING CASSETTE SUB-FAMILY B"/>
    <property type="match status" value="1"/>
</dbReference>
<feature type="transmembrane region" description="Helical" evidence="10">
    <location>
        <begin position="140"/>
        <end position="163"/>
    </location>
</feature>
<evidence type="ECO:0000259" key="12">
    <source>
        <dbReference type="PROSITE" id="PS50929"/>
    </source>
</evidence>
<dbReference type="FunFam" id="3.40.50.300:FF:000287">
    <property type="entry name" value="Multidrug ABC transporter ATP-binding protein"/>
    <property type="match status" value="1"/>
</dbReference>
<dbReference type="PANTHER" id="PTHR24221:SF654">
    <property type="entry name" value="ATP-BINDING CASSETTE SUB-FAMILY B MEMBER 6"/>
    <property type="match status" value="1"/>
</dbReference>
<feature type="transmembrane region" description="Helical" evidence="10">
    <location>
        <begin position="428"/>
        <end position="448"/>
    </location>
</feature>
<dbReference type="Gene3D" id="1.20.1560.10">
    <property type="entry name" value="ABC transporter type 1, transmembrane domain"/>
    <property type="match status" value="1"/>
</dbReference>
<feature type="transmembrane region" description="Helical" evidence="10">
    <location>
        <begin position="6"/>
        <end position="27"/>
    </location>
</feature>
<keyword evidence="2" id="KW-0813">Transport</keyword>
<dbReference type="InterPro" id="IPR027417">
    <property type="entry name" value="P-loop_NTPase"/>
</dbReference>
<evidence type="ECO:0000256" key="2">
    <source>
        <dbReference type="ARBA" id="ARBA00022448"/>
    </source>
</evidence>
<dbReference type="GO" id="GO:0016887">
    <property type="term" value="F:ATP hydrolysis activity"/>
    <property type="evidence" value="ECO:0007669"/>
    <property type="project" value="InterPro"/>
</dbReference>
<evidence type="ECO:0000256" key="3">
    <source>
        <dbReference type="ARBA" id="ARBA00022692"/>
    </source>
</evidence>
<dbReference type="EMBL" id="JADGJH010000773">
    <property type="protein sequence ID" value="KAJ3122914.1"/>
    <property type="molecule type" value="Genomic_DNA"/>
</dbReference>
<dbReference type="PROSITE" id="PS50929">
    <property type="entry name" value="ABC_TM1F"/>
    <property type="match status" value="1"/>
</dbReference>
<keyword evidence="7 10" id="KW-0472">Membrane</keyword>
<evidence type="ECO:0000256" key="9">
    <source>
        <dbReference type="SAM" id="MobiDB-lite"/>
    </source>
</evidence>
<dbReference type="InterPro" id="IPR003593">
    <property type="entry name" value="AAA+_ATPase"/>
</dbReference>
<evidence type="ECO:0000259" key="11">
    <source>
        <dbReference type="PROSITE" id="PS50893"/>
    </source>
</evidence>
<evidence type="ECO:0000313" key="13">
    <source>
        <dbReference type="EMBL" id="KAJ3122914.1"/>
    </source>
</evidence>
<feature type="domain" description="ABC transmembrane type-1" evidence="12">
    <location>
        <begin position="282"/>
        <end position="572"/>
    </location>
</feature>
<comment type="caution">
    <text evidence="13">The sequence shown here is derived from an EMBL/GenBank/DDBJ whole genome shotgun (WGS) entry which is preliminary data.</text>
</comment>
<dbReference type="InterPro" id="IPR003439">
    <property type="entry name" value="ABC_transporter-like_ATP-bd"/>
</dbReference>
<dbReference type="Pfam" id="PF00005">
    <property type="entry name" value="ABC_tran"/>
    <property type="match status" value="1"/>
</dbReference>
<feature type="transmembrane region" description="Helical" evidence="10">
    <location>
        <begin position="183"/>
        <end position="210"/>
    </location>
</feature>
<evidence type="ECO:0000256" key="6">
    <source>
        <dbReference type="ARBA" id="ARBA00022989"/>
    </source>
</evidence>
<comment type="similarity">
    <text evidence="8">Belongs to the ABC transporter superfamily. ABCB family. Heavy Metal importer (TC 3.A.1.210) subfamily.</text>
</comment>
<dbReference type="InterPro" id="IPR036640">
    <property type="entry name" value="ABC1_TM_sf"/>
</dbReference>
<dbReference type="Pfam" id="PF00664">
    <property type="entry name" value="ABC_membrane"/>
    <property type="match status" value="1"/>
</dbReference>
<dbReference type="InterPro" id="IPR039421">
    <property type="entry name" value="Type_1_exporter"/>
</dbReference>
<accession>A0AAD5T0S2</accession>
<feature type="region of interest" description="Disordered" evidence="9">
    <location>
        <begin position="229"/>
        <end position="256"/>
    </location>
</feature>
<dbReference type="Proteomes" id="UP001211907">
    <property type="component" value="Unassembled WGS sequence"/>
</dbReference>
<dbReference type="InterPro" id="IPR011527">
    <property type="entry name" value="ABC1_TM_dom"/>
</dbReference>
<dbReference type="PROSITE" id="PS00211">
    <property type="entry name" value="ABC_TRANSPORTER_1"/>
    <property type="match status" value="1"/>
</dbReference>
<dbReference type="SUPFAM" id="SSF90123">
    <property type="entry name" value="ABC transporter transmembrane region"/>
    <property type="match status" value="1"/>
</dbReference>
<evidence type="ECO:0000256" key="8">
    <source>
        <dbReference type="ARBA" id="ARBA00024363"/>
    </source>
</evidence>
<name>A0AAD5T0S2_9FUNG</name>
<evidence type="ECO:0000256" key="10">
    <source>
        <dbReference type="SAM" id="Phobius"/>
    </source>
</evidence>
<evidence type="ECO:0000313" key="14">
    <source>
        <dbReference type="Proteomes" id="UP001211907"/>
    </source>
</evidence>
<dbReference type="GO" id="GO:0005524">
    <property type="term" value="F:ATP binding"/>
    <property type="evidence" value="ECO:0007669"/>
    <property type="project" value="UniProtKB-KW"/>
</dbReference>
<dbReference type="SMART" id="SM00382">
    <property type="entry name" value="AAA"/>
    <property type="match status" value="1"/>
</dbReference>
<feature type="domain" description="ABC transporter" evidence="11">
    <location>
        <begin position="606"/>
        <end position="841"/>
    </location>
</feature>
<dbReference type="CDD" id="cd18581">
    <property type="entry name" value="ABC_6TM_ABCB6"/>
    <property type="match status" value="1"/>
</dbReference>
<feature type="compositionally biased region" description="Low complexity" evidence="9">
    <location>
        <begin position="230"/>
        <end position="250"/>
    </location>
</feature>
<keyword evidence="5 13" id="KW-0067">ATP-binding</keyword>
<gene>
    <name evidence="13" type="primary">ABCB6</name>
    <name evidence="13" type="ORF">HK100_011792</name>
</gene>
<sequence length="887" mass="98176">MQVAFDIVFDVVLLSLGGWGLGVSLTASGGESDSNTHAAQVQRRLQRAVWALAVMASAAFAETALLFIAAVASVGSVRIISDGPAISSDGFTIKAATIAIVQVAVTGGLTAALCIVTAAVAAASRDPPARALAAIRLLRFAAAFTLLHATVHLYRAISLVVYYPDPNTDTKTVSMSLSEFLAIDATILVFIRVSLVSTRFIAALAANAILAPSDRDQYERLLAQDEEEFQQQSTQQQQQQQQQPSSQPQQKTNSWQNSLRNTRRLFPFLFPREFKLRACAGICMLFLFCGRVVNVIVPLQYKQLVDQLSAVEDIENPSPYYAWSAVLTYCFLRYLQSGSGIISSLQNLFWIPVAQFNTREINVQMLRHLHSLSLQFHINRKTGEVLRVMDRGSNSVGSLLSALLFNIVPAFVDIFIAIFLFIYQFDNLTGFVVFVTMAVYIFLTVIITEWRTKFRREMNQLDSASRARAVDSLLNFETVKYYNNEKYEVDRFERSIHAYQDANWNSNTSLVFLNTAQNTVITVGLATGCLIVVNGVVEGRLTVGDFIMFVAYILQLYQPLNFFGSYYRMIQQNFIDMESMFELFDENVAVKDDPYAFEMNCTGGEIKFDNVSFRYDERQPAISNVSFTVPANTTTALVGQTGSGKSTIFRLLFRFYDPQSGRILIDGQDISKVTQSSLRRAIGVVPQDTVCFNDTIGYNIGYGDVTKSLDEIKNAAARAQIHDRIASGFPDGYETKVGERGLRLSGGEKQRVAIARTLLKDPKIILLDEATSALDNTTEALIQRSLTELTSKRTTLVIAHRLSTIVDADNIVVMRDGRIVETGTHKSLLQAGDARAAASEGGKFKTGDGEDGGWVGSYYQMWMRQLEDEQDVAAASAVSLGVDQKVE</sequence>
<dbReference type="GO" id="GO:0140359">
    <property type="term" value="F:ABC-type transporter activity"/>
    <property type="evidence" value="ECO:0007669"/>
    <property type="project" value="InterPro"/>
</dbReference>
<feature type="transmembrane region" description="Helical" evidence="10">
    <location>
        <begin position="399"/>
        <end position="422"/>
    </location>
</feature>
<protein>
    <submittedName>
        <fullName evidence="13">ATP-binding cassette sub- B member 6, mitochondrial</fullName>
    </submittedName>
</protein>
<organism evidence="13 14">
    <name type="scientific">Physocladia obscura</name>
    <dbReference type="NCBI Taxonomy" id="109957"/>
    <lineage>
        <taxon>Eukaryota</taxon>
        <taxon>Fungi</taxon>
        <taxon>Fungi incertae sedis</taxon>
        <taxon>Chytridiomycota</taxon>
        <taxon>Chytridiomycota incertae sedis</taxon>
        <taxon>Chytridiomycetes</taxon>
        <taxon>Chytridiales</taxon>
        <taxon>Chytriomycetaceae</taxon>
        <taxon>Physocladia</taxon>
    </lineage>
</organism>
<evidence type="ECO:0000256" key="5">
    <source>
        <dbReference type="ARBA" id="ARBA00022840"/>
    </source>
</evidence>
<reference evidence="13" key="1">
    <citation type="submission" date="2020-05" db="EMBL/GenBank/DDBJ databases">
        <title>Phylogenomic resolution of chytrid fungi.</title>
        <authorList>
            <person name="Stajich J.E."/>
            <person name="Amses K."/>
            <person name="Simmons R."/>
            <person name="Seto K."/>
            <person name="Myers J."/>
            <person name="Bonds A."/>
            <person name="Quandt C.A."/>
            <person name="Barry K."/>
            <person name="Liu P."/>
            <person name="Grigoriev I."/>
            <person name="Longcore J.E."/>
            <person name="James T.Y."/>
        </authorList>
    </citation>
    <scope>NUCLEOTIDE SEQUENCE</scope>
    <source>
        <strain evidence="13">JEL0513</strain>
    </source>
</reference>
<keyword evidence="14" id="KW-1185">Reference proteome</keyword>
<dbReference type="SUPFAM" id="SSF52540">
    <property type="entry name" value="P-loop containing nucleoside triphosphate hydrolases"/>
    <property type="match status" value="1"/>
</dbReference>
<dbReference type="GO" id="GO:0005774">
    <property type="term" value="C:vacuolar membrane"/>
    <property type="evidence" value="ECO:0007669"/>
    <property type="project" value="TreeGrafter"/>
</dbReference>
<evidence type="ECO:0000256" key="1">
    <source>
        <dbReference type="ARBA" id="ARBA00004141"/>
    </source>
</evidence>
<evidence type="ECO:0000256" key="4">
    <source>
        <dbReference type="ARBA" id="ARBA00022741"/>
    </source>
</evidence>